<dbReference type="EMBL" id="LT629776">
    <property type="protein sequence ID" value="SDS04284.1"/>
    <property type="molecule type" value="Genomic_DNA"/>
</dbReference>
<dbReference type="STRING" id="545619.SAMN04489860_0662"/>
<dbReference type="Proteomes" id="UP000185663">
    <property type="component" value="Chromosome I"/>
</dbReference>
<dbReference type="OrthoDB" id="4829066at2"/>
<dbReference type="RefSeq" id="WP_157270281.1">
    <property type="nucleotide sequence ID" value="NZ_LT629776.1"/>
</dbReference>
<keyword evidence="2" id="KW-1185">Reference proteome</keyword>
<sequence length="254" mass="27551">MNLPFDRYTADVEDGNLFRAAQAAARAVCARDAGVEFVAPAYVEQDIYRSESFLGPWTLDQAQKFGFVEPAPDADLRANGYVSADYGEPSRFDYAAVGEANSRLTEDEWAVVDECGTAASEFAPPATGPWFAELDALNRDALDPGSSAVAPILDDLYECYEERSIGQHTSVAGWPQGADNHVINEEQISLAIASVECKIERGTTQKLADVWAAAQAPILEEYAAEVVESGNRLDAVREDAKEFLAAHPEVTELP</sequence>
<accession>A0A1H1NZB7</accession>
<proteinExistence type="predicted"/>
<protein>
    <submittedName>
        <fullName evidence="1">Uncharacterized protein</fullName>
    </submittedName>
</protein>
<organism evidence="1 2">
    <name type="scientific">Paraoerskovia marina</name>
    <dbReference type="NCBI Taxonomy" id="545619"/>
    <lineage>
        <taxon>Bacteria</taxon>
        <taxon>Bacillati</taxon>
        <taxon>Actinomycetota</taxon>
        <taxon>Actinomycetes</taxon>
        <taxon>Micrococcales</taxon>
        <taxon>Cellulomonadaceae</taxon>
        <taxon>Paraoerskovia</taxon>
    </lineage>
</organism>
<gene>
    <name evidence="1" type="ORF">SAMN04489860_0662</name>
</gene>
<evidence type="ECO:0000313" key="1">
    <source>
        <dbReference type="EMBL" id="SDS04284.1"/>
    </source>
</evidence>
<reference evidence="1 2" key="1">
    <citation type="submission" date="2016-10" db="EMBL/GenBank/DDBJ databases">
        <authorList>
            <person name="de Groot N.N."/>
        </authorList>
    </citation>
    <scope>NUCLEOTIDE SEQUENCE [LARGE SCALE GENOMIC DNA]</scope>
    <source>
        <strain evidence="1 2">DSM 22126</strain>
    </source>
</reference>
<evidence type="ECO:0000313" key="2">
    <source>
        <dbReference type="Proteomes" id="UP000185663"/>
    </source>
</evidence>
<name>A0A1H1NZB7_9CELL</name>
<dbReference type="AlphaFoldDB" id="A0A1H1NZB7"/>